<name>A0A8F9RQN2_9ASPA</name>
<dbReference type="AlphaFoldDB" id="A0A8F9RQN2"/>
<dbReference type="EMBL" id="MW375130">
    <property type="protein sequence ID" value="QYK18880.1"/>
    <property type="molecule type" value="Genomic_DNA"/>
</dbReference>
<sequence>MMLEHELFQSVLFIYFLLVSMD</sequence>
<protein>
    <submittedName>
        <fullName evidence="1">NAD(P)H-quinone oxidoreductase subunit 4L</fullName>
    </submittedName>
</protein>
<proteinExistence type="predicted"/>
<accession>A0A8F9RQN2</accession>
<geneLocation type="chloroplast" evidence="1"/>
<keyword evidence="1" id="KW-0934">Plastid</keyword>
<organism evidence="1">
    <name type="scientific">Pabstiella mirabilis</name>
    <dbReference type="NCBI Taxonomy" id="125501"/>
    <lineage>
        <taxon>Eukaryota</taxon>
        <taxon>Viridiplantae</taxon>
        <taxon>Streptophyta</taxon>
        <taxon>Embryophyta</taxon>
        <taxon>Tracheophyta</taxon>
        <taxon>Spermatophyta</taxon>
        <taxon>Magnoliopsida</taxon>
        <taxon>Liliopsida</taxon>
        <taxon>Asparagales</taxon>
        <taxon>Orchidaceae</taxon>
        <taxon>Epidendroideae</taxon>
        <taxon>Epidendreae</taxon>
        <taxon>Pleurothallidinae</taxon>
        <taxon>Pabstiella</taxon>
    </lineage>
</organism>
<evidence type="ECO:0000313" key="1">
    <source>
        <dbReference type="EMBL" id="QYK18880.1"/>
    </source>
</evidence>
<gene>
    <name evidence="1" type="primary">ndhE</name>
    <name evidence="1" type="ORF">PABMI_Cp075</name>
</gene>
<reference evidence="1" key="1">
    <citation type="submission" date="2020-12" db="EMBL/GenBank/DDBJ databases">
        <title>Pleurothallidinae phylogenomics.</title>
        <authorList>
            <person name="Mauad A.V.S.R."/>
            <person name="Vieira L.N."/>
            <person name="de Baura V.A."/>
            <person name="Balsanelli E."/>
            <person name="de Souza E.M."/>
            <person name="Chase M.W."/>
            <person name="Smidt E.C."/>
        </authorList>
    </citation>
    <scope>NUCLEOTIDE SEQUENCE</scope>
</reference>
<keyword evidence="1" id="KW-0150">Chloroplast</keyword>